<name>A0A2C5YAQ2_9HYPO</name>
<feature type="compositionally biased region" description="Polar residues" evidence="1">
    <location>
        <begin position="357"/>
        <end position="367"/>
    </location>
</feature>
<keyword evidence="3" id="KW-1185">Reference proteome</keyword>
<feature type="compositionally biased region" description="Low complexity" evidence="1">
    <location>
        <begin position="249"/>
        <end position="260"/>
    </location>
</feature>
<feature type="compositionally biased region" description="Low complexity" evidence="1">
    <location>
        <begin position="287"/>
        <end position="299"/>
    </location>
</feature>
<feature type="compositionally biased region" description="Low complexity" evidence="1">
    <location>
        <begin position="339"/>
        <end position="356"/>
    </location>
</feature>
<feature type="region of interest" description="Disordered" evidence="1">
    <location>
        <begin position="467"/>
        <end position="498"/>
    </location>
</feature>
<organism evidence="2 3">
    <name type="scientific">Ophiocordyceps camponoti-rufipedis</name>
    <dbReference type="NCBI Taxonomy" id="2004952"/>
    <lineage>
        <taxon>Eukaryota</taxon>
        <taxon>Fungi</taxon>
        <taxon>Dikarya</taxon>
        <taxon>Ascomycota</taxon>
        <taxon>Pezizomycotina</taxon>
        <taxon>Sordariomycetes</taxon>
        <taxon>Hypocreomycetidae</taxon>
        <taxon>Hypocreales</taxon>
        <taxon>Ophiocordycipitaceae</taxon>
        <taxon>Ophiocordyceps</taxon>
    </lineage>
</organism>
<feature type="region of interest" description="Disordered" evidence="1">
    <location>
        <begin position="38"/>
        <end position="85"/>
    </location>
</feature>
<evidence type="ECO:0000313" key="2">
    <source>
        <dbReference type="EMBL" id="PHH64786.1"/>
    </source>
</evidence>
<feature type="region of interest" description="Disordered" evidence="1">
    <location>
        <begin position="216"/>
        <end position="367"/>
    </location>
</feature>
<feature type="compositionally biased region" description="Low complexity" evidence="1">
    <location>
        <begin position="52"/>
        <end position="68"/>
    </location>
</feature>
<dbReference type="Proteomes" id="UP000226431">
    <property type="component" value="Unassembled WGS sequence"/>
</dbReference>
<proteinExistence type="predicted"/>
<feature type="region of interest" description="Disordered" evidence="1">
    <location>
        <begin position="158"/>
        <end position="183"/>
    </location>
</feature>
<sequence>MSSLKLKPLLLPQLVQERRKLDGQTSSDLVDMSSAFNSFESDIESPVTPIVSPRGLLQRLSSSSSSSPDLPPPPETPSSPTAQLFDKRLLPDVQEDPMERFEDDAMSFSSASSEHFGLYSCLCDTPCQHRSSSEGLSPDDMMADFDLDYDMGFMSDGDSAADARQPAKKRAADNSSPFAGLTSRIGSRLPTIKRWRSNRRANAAVSSPLTDLSLENVFSRGPSSRSSSLSASNQQTTPERLSEMPPAPSSSTTVSYFASSEDLSGSSLVDMTPEEQSNLERDRSMATTPLLPPLLTDPLGKPPQESPLQSPTVAPTPAAATAAAAVPPASSPPPPPAPAGLSSPPSLSTRPSLKSLRQVSTATTVATSDMPLPLPAILQEQDEWSDRLGHANFTITPLPYELDTLSAETVGRFRDDWDAARVNYTKHLVRTGEHYGQTSKIYALTEAKWAETERRWKGFYDDMVRQGSRPALDSGNPSRSHSRGRGRGRSSSSVPVMGRLHSSDDVLADLDWRRMDDCLPSAVPRMLESLDAQGKFPCRGDEDIVGPMQRAAVMARARSEDAKGHFWRSIADKVGFRK</sequence>
<gene>
    <name evidence="2" type="ORF">CDD80_1090</name>
</gene>
<dbReference type="OrthoDB" id="3882058at2759"/>
<comment type="caution">
    <text evidence="2">The sequence shown here is derived from an EMBL/GenBank/DDBJ whole genome shotgun (WGS) entry which is preliminary data.</text>
</comment>
<evidence type="ECO:0000256" key="1">
    <source>
        <dbReference type="SAM" id="MobiDB-lite"/>
    </source>
</evidence>
<dbReference type="EMBL" id="NJES01001406">
    <property type="protein sequence ID" value="PHH64786.1"/>
    <property type="molecule type" value="Genomic_DNA"/>
</dbReference>
<reference evidence="2 3" key="1">
    <citation type="submission" date="2017-06" db="EMBL/GenBank/DDBJ databases">
        <title>Ant-infecting Ophiocordyceps genomes reveal a high diversity of potential behavioral manipulation genes and a possible major role for enterotoxins.</title>
        <authorList>
            <person name="De Bekker C."/>
            <person name="Evans H.C."/>
            <person name="Brachmann A."/>
            <person name="Hughes D.P."/>
        </authorList>
    </citation>
    <scope>NUCLEOTIDE SEQUENCE [LARGE SCALE GENOMIC DNA]</scope>
    <source>
        <strain evidence="2 3">Map16</strain>
    </source>
</reference>
<evidence type="ECO:0008006" key="4">
    <source>
        <dbReference type="Google" id="ProtNLM"/>
    </source>
</evidence>
<feature type="compositionally biased region" description="Pro residues" evidence="1">
    <location>
        <begin position="329"/>
        <end position="338"/>
    </location>
</feature>
<accession>A0A2C5YAQ2</accession>
<protein>
    <recommendedName>
        <fullName evidence="4">Only prolin and serin are matching in the corresponding protein</fullName>
    </recommendedName>
</protein>
<evidence type="ECO:0000313" key="3">
    <source>
        <dbReference type="Proteomes" id="UP000226431"/>
    </source>
</evidence>
<feature type="compositionally biased region" description="Low complexity" evidence="1">
    <location>
        <begin position="219"/>
        <end position="232"/>
    </location>
</feature>
<dbReference type="AlphaFoldDB" id="A0A2C5YAQ2"/>
<feature type="compositionally biased region" description="Low complexity" evidence="1">
    <location>
        <begin position="310"/>
        <end position="328"/>
    </location>
</feature>